<dbReference type="Ensembl" id="ENSPMGT00000001482.1">
    <property type="protein sequence ID" value="ENSPMGP00000001395.1"/>
    <property type="gene ID" value="ENSPMGG00000001249.1"/>
</dbReference>
<evidence type="ECO:0000256" key="2">
    <source>
        <dbReference type="ARBA" id="ARBA00023180"/>
    </source>
</evidence>
<dbReference type="InterPro" id="IPR001846">
    <property type="entry name" value="VWF_type-D"/>
</dbReference>
<keyword evidence="1" id="KW-1015">Disulfide bond</keyword>
<evidence type="ECO:0000256" key="3">
    <source>
        <dbReference type="SAM" id="SignalP"/>
    </source>
</evidence>
<dbReference type="InterPro" id="IPR050780">
    <property type="entry name" value="Mucin_vWF_Thrombospondin_sf"/>
</dbReference>
<evidence type="ECO:0000259" key="5">
    <source>
        <dbReference type="Pfam" id="PF08742"/>
    </source>
</evidence>
<dbReference type="InterPro" id="IPR014853">
    <property type="entry name" value="VWF/SSPO/ZAN-like_Cys-rich_dom"/>
</dbReference>
<dbReference type="PANTHER" id="PTHR11339:SF408">
    <property type="entry name" value="MUCIN-5B"/>
    <property type="match status" value="1"/>
</dbReference>
<keyword evidence="7" id="KW-1185">Reference proteome</keyword>
<keyword evidence="2" id="KW-0325">Glycoprotein</keyword>
<feature type="domain" description="VWF/SSPO/Zonadhesin-like cysteine-rich" evidence="5">
    <location>
        <begin position="203"/>
        <end position="256"/>
    </location>
</feature>
<protein>
    <submittedName>
        <fullName evidence="6">Uncharacterized protein</fullName>
    </submittedName>
</protein>
<reference evidence="6" key="1">
    <citation type="submission" date="2025-08" db="UniProtKB">
        <authorList>
            <consortium name="Ensembl"/>
        </authorList>
    </citation>
    <scope>IDENTIFICATION</scope>
</reference>
<evidence type="ECO:0000313" key="6">
    <source>
        <dbReference type="Ensembl" id="ENSPMGP00000001395.1"/>
    </source>
</evidence>
<dbReference type="Pfam" id="PF08742">
    <property type="entry name" value="C8"/>
    <property type="match status" value="1"/>
</dbReference>
<feature type="domain" description="VWFD" evidence="4">
    <location>
        <begin position="29"/>
        <end position="163"/>
    </location>
</feature>
<feature type="chain" id="PRO_5017224659" evidence="3">
    <location>
        <begin position="20"/>
        <end position="297"/>
    </location>
</feature>
<evidence type="ECO:0000259" key="4">
    <source>
        <dbReference type="Pfam" id="PF00094"/>
    </source>
</evidence>
<organism evidence="6 7">
    <name type="scientific">Periophthalmus magnuspinnatus</name>
    <dbReference type="NCBI Taxonomy" id="409849"/>
    <lineage>
        <taxon>Eukaryota</taxon>
        <taxon>Metazoa</taxon>
        <taxon>Chordata</taxon>
        <taxon>Craniata</taxon>
        <taxon>Vertebrata</taxon>
        <taxon>Euteleostomi</taxon>
        <taxon>Actinopterygii</taxon>
        <taxon>Neopterygii</taxon>
        <taxon>Teleostei</taxon>
        <taxon>Neoteleostei</taxon>
        <taxon>Acanthomorphata</taxon>
        <taxon>Gobiaria</taxon>
        <taxon>Gobiiformes</taxon>
        <taxon>Gobioidei</taxon>
        <taxon>Gobiidae</taxon>
        <taxon>Oxudercinae</taxon>
        <taxon>Periophthalmus</taxon>
    </lineage>
</organism>
<evidence type="ECO:0000313" key="7">
    <source>
        <dbReference type="Proteomes" id="UP000261520"/>
    </source>
</evidence>
<evidence type="ECO:0000256" key="1">
    <source>
        <dbReference type="ARBA" id="ARBA00023157"/>
    </source>
</evidence>
<dbReference type="AlphaFoldDB" id="A0A3B3Z9X4"/>
<keyword evidence="3" id="KW-0732">Signal</keyword>
<sequence length="297" mass="34207">TMSCRRVLALSALLSLGIKKNTRFYPDSCRSFGSGAVQPFNGTLFHVRSDCTCTLTSFTHNRVDCTITTRRGRNGLQEHVEILINRIRTVLHNGSIQVEETKNVPLPFDHMYQHIFPFGIYTKLRSSVIPLSVVWHSVPGGIDTLWIEIEQELDTDMEGLCGTHLRSITSETHFGFSEIFSLFTHFVLFSQGCREFLSFTLDCLTHMTSDYINVCEENMYNYEQNEFIRCSFFQEVVRQCKHMGHIGDKWRRITQCREPTCPGDLLYVEEGAAFIPSCLNPKIDTLHHPPFKLHCLW</sequence>
<dbReference type="GO" id="GO:0005615">
    <property type="term" value="C:extracellular space"/>
    <property type="evidence" value="ECO:0007669"/>
    <property type="project" value="TreeGrafter"/>
</dbReference>
<dbReference type="Proteomes" id="UP000261520">
    <property type="component" value="Unplaced"/>
</dbReference>
<accession>A0A3B3Z9X4</accession>
<reference evidence="6" key="2">
    <citation type="submission" date="2025-09" db="UniProtKB">
        <authorList>
            <consortium name="Ensembl"/>
        </authorList>
    </citation>
    <scope>IDENTIFICATION</scope>
</reference>
<name>A0A3B3Z9X4_9GOBI</name>
<feature type="signal peptide" evidence="3">
    <location>
        <begin position="1"/>
        <end position="19"/>
    </location>
</feature>
<proteinExistence type="predicted"/>
<dbReference type="PANTHER" id="PTHR11339">
    <property type="entry name" value="EXTRACELLULAR MATRIX GLYCOPROTEIN RELATED"/>
    <property type="match status" value="1"/>
</dbReference>
<dbReference type="GO" id="GO:0031012">
    <property type="term" value="C:extracellular matrix"/>
    <property type="evidence" value="ECO:0007669"/>
    <property type="project" value="TreeGrafter"/>
</dbReference>
<dbReference type="Pfam" id="PF00094">
    <property type="entry name" value="VWD"/>
    <property type="match status" value="1"/>
</dbReference>